<dbReference type="Gene3D" id="3.40.630.30">
    <property type="match status" value="1"/>
</dbReference>
<protein>
    <submittedName>
        <fullName evidence="3">GNAT family N-acetyltransferase</fullName>
    </submittedName>
</protein>
<dbReference type="AlphaFoldDB" id="A0A433Y5V7"/>
<dbReference type="GO" id="GO:0046677">
    <property type="term" value="P:response to antibiotic"/>
    <property type="evidence" value="ECO:0007669"/>
    <property type="project" value="UniProtKB-KW"/>
</dbReference>
<gene>
    <name evidence="3" type="ORF">EJP82_17545</name>
</gene>
<accession>A0A433Y5V7</accession>
<organism evidence="3 4">
    <name type="scientific">Paenibacillus anaericanus</name>
    <dbReference type="NCBI Taxonomy" id="170367"/>
    <lineage>
        <taxon>Bacteria</taxon>
        <taxon>Bacillati</taxon>
        <taxon>Bacillota</taxon>
        <taxon>Bacilli</taxon>
        <taxon>Bacillales</taxon>
        <taxon>Paenibacillaceae</taxon>
        <taxon>Paenibacillus</taxon>
    </lineage>
</organism>
<evidence type="ECO:0000313" key="3">
    <source>
        <dbReference type="EMBL" id="RUT44423.1"/>
    </source>
</evidence>
<proteinExistence type="predicted"/>
<dbReference type="OrthoDB" id="9795206at2"/>
<dbReference type="SUPFAM" id="SSF55729">
    <property type="entry name" value="Acyl-CoA N-acyltransferases (Nat)"/>
    <property type="match status" value="1"/>
</dbReference>
<dbReference type="Pfam" id="PF13523">
    <property type="entry name" value="Acetyltransf_8"/>
    <property type="match status" value="1"/>
</dbReference>
<dbReference type="PANTHER" id="PTHR31438">
    <property type="entry name" value="LYSINE N-ACYLTRANSFERASE C17G9.06C-RELATED"/>
    <property type="match status" value="1"/>
</dbReference>
<evidence type="ECO:0000313" key="4">
    <source>
        <dbReference type="Proteomes" id="UP000279446"/>
    </source>
</evidence>
<name>A0A433Y5V7_9BACL</name>
<feature type="domain" description="N-acetyltransferase" evidence="2">
    <location>
        <begin position="9"/>
        <end position="175"/>
    </location>
</feature>
<dbReference type="Proteomes" id="UP000279446">
    <property type="component" value="Unassembled WGS sequence"/>
</dbReference>
<sequence length="180" mass="21337">MLIYTTEELTVRELEKTDEVLLVTWLSNPVVLKYYEGRDRPHDLDLVREHFYKNDSVTRCIIEFEGKPIGFIQFYPLDEESRNEYGYINPDEKIYGTDQFIGEINYWNQGVGKKLVTSMTGYLINHKHADKIVMDPQTWNLRAIACYEKCGFKKIKLMKEHESHEGQLRDCWLIEYSALE</sequence>
<keyword evidence="3" id="KW-0808">Transferase</keyword>
<dbReference type="PROSITE" id="PS51186">
    <property type="entry name" value="GNAT"/>
    <property type="match status" value="1"/>
</dbReference>
<reference evidence="3 4" key="1">
    <citation type="submission" date="2018-12" db="EMBL/GenBank/DDBJ databases">
        <authorList>
            <person name="Sun L."/>
            <person name="Chen Z."/>
        </authorList>
    </citation>
    <scope>NUCLEOTIDE SEQUENCE [LARGE SCALE GENOMIC DNA]</scope>
    <source>
        <strain evidence="3 4">DSM 15890</strain>
    </source>
</reference>
<dbReference type="RefSeq" id="WP_127193368.1">
    <property type="nucleotide sequence ID" value="NZ_RZNY01000015.1"/>
</dbReference>
<dbReference type="EMBL" id="RZNY01000015">
    <property type="protein sequence ID" value="RUT44423.1"/>
    <property type="molecule type" value="Genomic_DNA"/>
</dbReference>
<dbReference type="InterPro" id="IPR016181">
    <property type="entry name" value="Acyl_CoA_acyltransferase"/>
</dbReference>
<evidence type="ECO:0000256" key="1">
    <source>
        <dbReference type="ARBA" id="ARBA00023251"/>
    </source>
</evidence>
<dbReference type="PANTHER" id="PTHR31438:SF1">
    <property type="entry name" value="LYSINE N-ACYLTRANSFERASE C17G9.06C-RELATED"/>
    <property type="match status" value="1"/>
</dbReference>
<evidence type="ECO:0000259" key="2">
    <source>
        <dbReference type="PROSITE" id="PS51186"/>
    </source>
</evidence>
<keyword evidence="4" id="KW-1185">Reference proteome</keyword>
<dbReference type="InterPro" id="IPR000182">
    <property type="entry name" value="GNAT_dom"/>
</dbReference>
<comment type="caution">
    <text evidence="3">The sequence shown here is derived from an EMBL/GenBank/DDBJ whole genome shotgun (WGS) entry which is preliminary data.</text>
</comment>
<keyword evidence="1" id="KW-0046">Antibiotic resistance</keyword>
<dbReference type="GO" id="GO:0016410">
    <property type="term" value="F:N-acyltransferase activity"/>
    <property type="evidence" value="ECO:0007669"/>
    <property type="project" value="TreeGrafter"/>
</dbReference>